<dbReference type="EMBL" id="JBHSXS010000003">
    <property type="protein sequence ID" value="MFC6879617.1"/>
    <property type="molecule type" value="Genomic_DNA"/>
</dbReference>
<proteinExistence type="predicted"/>
<accession>A0ABW2CCU1</accession>
<keyword evidence="2" id="KW-1185">Reference proteome</keyword>
<reference evidence="2" key="1">
    <citation type="journal article" date="2019" name="Int. J. Syst. Evol. Microbiol.">
        <title>The Global Catalogue of Microorganisms (GCM) 10K type strain sequencing project: providing services to taxonomists for standard genome sequencing and annotation.</title>
        <authorList>
            <consortium name="The Broad Institute Genomics Platform"/>
            <consortium name="The Broad Institute Genome Sequencing Center for Infectious Disease"/>
            <person name="Wu L."/>
            <person name="Ma J."/>
        </authorList>
    </citation>
    <scope>NUCLEOTIDE SEQUENCE [LARGE SCALE GENOMIC DNA]</scope>
    <source>
        <strain evidence="2">JCM 3369</strain>
    </source>
</reference>
<gene>
    <name evidence="1" type="ORF">ACFQKB_07535</name>
</gene>
<dbReference type="Proteomes" id="UP001596380">
    <property type="component" value="Unassembled WGS sequence"/>
</dbReference>
<comment type="caution">
    <text evidence="1">The sequence shown here is derived from an EMBL/GenBank/DDBJ whole genome shotgun (WGS) entry which is preliminary data.</text>
</comment>
<sequence>MRHIVAGRLDVSGARWGLHGADAVLKLRTIVANGIFTDYWHHHLAEEHQRVDHARGQHEYDLAA</sequence>
<name>A0ABW2CCU1_9ACTN</name>
<evidence type="ECO:0000313" key="2">
    <source>
        <dbReference type="Proteomes" id="UP001596380"/>
    </source>
</evidence>
<organism evidence="1 2">
    <name type="scientific">Actinomadura yumaensis</name>
    <dbReference type="NCBI Taxonomy" id="111807"/>
    <lineage>
        <taxon>Bacteria</taxon>
        <taxon>Bacillati</taxon>
        <taxon>Actinomycetota</taxon>
        <taxon>Actinomycetes</taxon>
        <taxon>Streptosporangiales</taxon>
        <taxon>Thermomonosporaceae</taxon>
        <taxon>Actinomadura</taxon>
    </lineage>
</organism>
<evidence type="ECO:0000313" key="1">
    <source>
        <dbReference type="EMBL" id="MFC6879617.1"/>
    </source>
</evidence>
<protein>
    <submittedName>
        <fullName evidence="1">Uncharacterized protein</fullName>
    </submittedName>
</protein>
<dbReference type="RefSeq" id="WP_378063125.1">
    <property type="nucleotide sequence ID" value="NZ_JBHSXS010000003.1"/>
</dbReference>